<reference evidence="3 4" key="1">
    <citation type="journal article" date="2015" name="Genome Biol. Evol.">
        <title>The genome of winter moth (Operophtera brumata) provides a genomic perspective on sexual dimorphism and phenology.</title>
        <authorList>
            <person name="Derks M.F."/>
            <person name="Smit S."/>
            <person name="Salis L."/>
            <person name="Schijlen E."/>
            <person name="Bossers A."/>
            <person name="Mateman C."/>
            <person name="Pijl A.S."/>
            <person name="de Ridder D."/>
            <person name="Groenen M.A."/>
            <person name="Visser M.E."/>
            <person name="Megens H.J."/>
        </authorList>
    </citation>
    <scope>NUCLEOTIDE SEQUENCE [LARGE SCALE GENOMIC DNA]</scope>
    <source>
        <strain evidence="3">WM2013NL</strain>
        <tissue evidence="3">Head and thorax</tissue>
    </source>
</reference>
<dbReference type="Pfam" id="PF03372">
    <property type="entry name" value="Exo_endo_phos"/>
    <property type="match status" value="1"/>
</dbReference>
<dbReference type="Proteomes" id="UP000037510">
    <property type="component" value="Unassembled WGS sequence"/>
</dbReference>
<dbReference type="InterPro" id="IPR036691">
    <property type="entry name" value="Endo/exonu/phosph_ase_sf"/>
</dbReference>
<proteinExistence type="predicted"/>
<feature type="domain" description="Endonuclease/exonuclease/phosphatase" evidence="2">
    <location>
        <begin position="49"/>
        <end position="211"/>
    </location>
</feature>
<dbReference type="AlphaFoldDB" id="A0A0L7LHZ6"/>
<dbReference type="PANTHER" id="PTHR47510">
    <property type="entry name" value="REVERSE TRANSCRIPTASE DOMAIN-CONTAINING PROTEIN"/>
    <property type="match status" value="1"/>
</dbReference>
<feature type="non-terminal residue" evidence="3">
    <location>
        <position position="928"/>
    </location>
</feature>
<evidence type="ECO:0000313" key="4">
    <source>
        <dbReference type="Proteomes" id="UP000037510"/>
    </source>
</evidence>
<dbReference type="EMBL" id="JTDY01001032">
    <property type="protein sequence ID" value="KOB75077.1"/>
    <property type="molecule type" value="Genomic_DNA"/>
</dbReference>
<evidence type="ECO:0000256" key="1">
    <source>
        <dbReference type="SAM" id="MobiDB-lite"/>
    </source>
</evidence>
<organism evidence="3 4">
    <name type="scientific">Operophtera brumata</name>
    <name type="common">Winter moth</name>
    <name type="synonym">Phalaena brumata</name>
    <dbReference type="NCBI Taxonomy" id="104452"/>
    <lineage>
        <taxon>Eukaryota</taxon>
        <taxon>Metazoa</taxon>
        <taxon>Ecdysozoa</taxon>
        <taxon>Arthropoda</taxon>
        <taxon>Hexapoda</taxon>
        <taxon>Insecta</taxon>
        <taxon>Pterygota</taxon>
        <taxon>Neoptera</taxon>
        <taxon>Endopterygota</taxon>
        <taxon>Lepidoptera</taxon>
        <taxon>Glossata</taxon>
        <taxon>Ditrysia</taxon>
        <taxon>Geometroidea</taxon>
        <taxon>Geometridae</taxon>
        <taxon>Larentiinae</taxon>
        <taxon>Operophtera</taxon>
    </lineage>
</organism>
<dbReference type="Gene3D" id="3.60.10.10">
    <property type="entry name" value="Endonuclease/exonuclease/phosphatase"/>
    <property type="match status" value="1"/>
</dbReference>
<sequence length="928" mass="106355">MSKGYLRLLKLANRYQDLPSNKSSLKFFYENARSIRKPGKFDELQCVLKAISSTVHVIIITETWLRSEQDAKLHCLPNYTHIYNYRNDSRGGGVSIYIHNSITFETSEEVYKDGNHYVWVYLPKYALHIGAIYKPGSTSVRAFLDIFSMQLESRKRSLVFGDFNLDLLVTDIDVKRYVHALEEAGFKILNKIDKQYTTRQTAATGTILDHVSTDLTKNHFKFALLDSSSSDHKQIYLELSKYRSQTKQRIQYEAVDYENLHKGINDATYTNEENKYDYLENFINTHITDSKIYKTKIMNLPRDDWINKEIIDMINRRNLLWQQIKADKRNEALKNKFIVERNKVGKRISADKSKYYYNEFMKCSNSPKKMWNLINTLAANKIKTTCAPPKIISDSQVITDGTKVCEIFNVFFSSVGTQLANDIHVKYHQNPGNTLMYRDGYIHDSALTRFKPCTELELIFFHQETLYYHGYTTSDMTGGHNTSPTNERSTLPSLNLSDGAHARLLKGQCEQLPPLASPLVLAKRTTKEPVSVRTAKKLLPSRKDASKDMKGKDKSFFVTGDNVSTVKPRRIKRKPLKLPPMIPPSPCDCNLLHLTKILISYAPKRRKRGGSNIVLSMTAWGTTGQRKRMRLPSVKLTKKLIKKEKPLIYDSDDFFKKLESQLKAMNLGKPMKSKNKSPPASQRSKADKSGNEGNDDNPSSRGSIAPCDDEEGVPLPAIKAGGGARKTDSFLDDDILKYLHRERRYVLEEAFRTRPARTYSAEMQTLLKELKVPAVSLGEWLHIPRVFSRQSAQFSLPIDSNALERRYVLEEAFRTRPARTYSAEMQTLLKELKVPAVSLGEWLHIPRVFSRQSAQFSLPIDSNALERRYVLEEAFRTRPARTYSAEMQTLLKELKVPAVSLGEWLHIPRVFSRQSAQFSLPIDSNALE</sequence>
<accession>A0A0L7LHZ6</accession>
<name>A0A0L7LHZ6_OPEBR</name>
<protein>
    <submittedName>
        <fullName evidence="3">Putative tick transposon</fullName>
    </submittedName>
</protein>
<dbReference type="PANTHER" id="PTHR47510:SF3">
    <property type="entry name" value="ENDO_EXONUCLEASE_PHOSPHATASE DOMAIN-CONTAINING PROTEIN"/>
    <property type="match status" value="1"/>
</dbReference>
<evidence type="ECO:0000259" key="2">
    <source>
        <dbReference type="Pfam" id="PF03372"/>
    </source>
</evidence>
<keyword evidence="4" id="KW-1185">Reference proteome</keyword>
<dbReference type="GO" id="GO:0003824">
    <property type="term" value="F:catalytic activity"/>
    <property type="evidence" value="ECO:0007669"/>
    <property type="project" value="InterPro"/>
</dbReference>
<feature type="region of interest" description="Disordered" evidence="1">
    <location>
        <begin position="665"/>
        <end position="725"/>
    </location>
</feature>
<dbReference type="InterPro" id="IPR005135">
    <property type="entry name" value="Endo/exonuclease/phosphatase"/>
</dbReference>
<evidence type="ECO:0000313" key="3">
    <source>
        <dbReference type="EMBL" id="KOB75077.1"/>
    </source>
</evidence>
<gene>
    <name evidence="3" type="ORF">OBRU01_08129</name>
</gene>
<dbReference type="SUPFAM" id="SSF56219">
    <property type="entry name" value="DNase I-like"/>
    <property type="match status" value="1"/>
</dbReference>
<comment type="caution">
    <text evidence="3">The sequence shown here is derived from an EMBL/GenBank/DDBJ whole genome shotgun (WGS) entry which is preliminary data.</text>
</comment>